<keyword evidence="9 12" id="KW-0675">Receptor</keyword>
<evidence type="ECO:0000256" key="11">
    <source>
        <dbReference type="RuleBase" id="RU004423"/>
    </source>
</evidence>
<feature type="transmembrane region" description="Helical" evidence="13">
    <location>
        <begin position="12"/>
        <end position="32"/>
    </location>
</feature>
<dbReference type="EMBL" id="WNTK01020484">
    <property type="protein sequence ID" value="KAG9461508.1"/>
    <property type="molecule type" value="Genomic_DNA"/>
</dbReference>
<protein>
    <recommendedName>
        <fullName evidence="12">Taste receptor type 2</fullName>
    </recommendedName>
</protein>
<evidence type="ECO:0000313" key="15">
    <source>
        <dbReference type="Proteomes" id="UP000770717"/>
    </source>
</evidence>
<keyword evidence="3 12" id="KW-0919">Taste</keyword>
<dbReference type="PANTHER" id="PTHR11394:SF47">
    <property type="entry name" value="TASTE RECEPTOR TYPE 2 MEMBER 40"/>
    <property type="match status" value="1"/>
</dbReference>
<keyword evidence="10 12" id="KW-0807">Transducer</keyword>
<proteinExistence type="inferred from homology"/>
<dbReference type="OrthoDB" id="8876749at2759"/>
<evidence type="ECO:0000256" key="2">
    <source>
        <dbReference type="ARBA" id="ARBA00007376"/>
    </source>
</evidence>
<dbReference type="AlphaFoldDB" id="A0A8J6BFE5"/>
<feature type="transmembrane region" description="Helical" evidence="13">
    <location>
        <begin position="171"/>
        <end position="197"/>
    </location>
</feature>
<evidence type="ECO:0000256" key="4">
    <source>
        <dbReference type="ARBA" id="ARBA00022606"/>
    </source>
</evidence>
<evidence type="ECO:0000256" key="10">
    <source>
        <dbReference type="ARBA" id="ARBA00023224"/>
    </source>
</evidence>
<evidence type="ECO:0000256" key="9">
    <source>
        <dbReference type="ARBA" id="ARBA00023170"/>
    </source>
</evidence>
<evidence type="ECO:0000256" key="12">
    <source>
        <dbReference type="RuleBase" id="RU004424"/>
    </source>
</evidence>
<gene>
    <name evidence="14" type="ORF">GDO78_016630</name>
</gene>
<feature type="transmembrane region" description="Helical" evidence="13">
    <location>
        <begin position="44"/>
        <end position="64"/>
    </location>
</feature>
<evidence type="ECO:0000256" key="13">
    <source>
        <dbReference type="SAM" id="Phobius"/>
    </source>
</evidence>
<evidence type="ECO:0000256" key="7">
    <source>
        <dbReference type="ARBA" id="ARBA00023040"/>
    </source>
</evidence>
<evidence type="ECO:0000256" key="5">
    <source>
        <dbReference type="ARBA" id="ARBA00022692"/>
    </source>
</evidence>
<sequence>MDILREAFSFLNFLTLIISFPANFFIIAVNILDFFKNGKLLLSDLLISGISFVNLLLGFLKAFVQYAYRLISTEYFMICVHAGLYLNTCTLLFSALLSIHFCLKIVNINHRFYICLQRSFPKLFPWIIITFLLGGFFLNLHSALETNQDCLSNTTSKVIQVKMSARCSWSLLIILAIFILGTFLCSASALTILISLLKHIKRFQKNTEGSGSPNMEAHIRAIKTITCLLAVNILTFTAIFILAFSEKILVIVFGFLISVSHICSSYFFIKGAKKLEKTLEEMLNHCSCFKGQSE</sequence>
<dbReference type="Gene3D" id="1.20.1070.10">
    <property type="entry name" value="Rhodopsin 7-helix transmembrane proteins"/>
    <property type="match status" value="1"/>
</dbReference>
<dbReference type="InterPro" id="IPR007960">
    <property type="entry name" value="TAS2R"/>
</dbReference>
<keyword evidence="5 12" id="KW-0812">Transmembrane</keyword>
<name>A0A8J6BFE5_ELECQ</name>
<dbReference type="GO" id="GO:0016020">
    <property type="term" value="C:membrane"/>
    <property type="evidence" value="ECO:0007669"/>
    <property type="project" value="UniProtKB-SubCell"/>
</dbReference>
<comment type="similarity">
    <text evidence="2 11">Belongs to the G-protein coupled receptor T2R family.</text>
</comment>
<keyword evidence="7 12" id="KW-0297">G-protein coupled receptor</keyword>
<feature type="transmembrane region" description="Helical" evidence="13">
    <location>
        <begin position="248"/>
        <end position="269"/>
    </location>
</feature>
<keyword evidence="6 13" id="KW-1133">Transmembrane helix</keyword>
<dbReference type="Proteomes" id="UP000770717">
    <property type="component" value="Unassembled WGS sequence"/>
</dbReference>
<dbReference type="GO" id="GO:0033038">
    <property type="term" value="F:bitter taste receptor activity"/>
    <property type="evidence" value="ECO:0007669"/>
    <property type="project" value="InterPro"/>
</dbReference>
<comment type="subcellular location">
    <subcellularLocation>
        <location evidence="1 12">Membrane</location>
        <topology evidence="1 12">Multi-pass membrane protein</topology>
    </subcellularLocation>
</comment>
<organism evidence="14 15">
    <name type="scientific">Eleutherodactylus coqui</name>
    <name type="common">Puerto Rican coqui</name>
    <dbReference type="NCBI Taxonomy" id="57060"/>
    <lineage>
        <taxon>Eukaryota</taxon>
        <taxon>Metazoa</taxon>
        <taxon>Chordata</taxon>
        <taxon>Craniata</taxon>
        <taxon>Vertebrata</taxon>
        <taxon>Euteleostomi</taxon>
        <taxon>Amphibia</taxon>
        <taxon>Batrachia</taxon>
        <taxon>Anura</taxon>
        <taxon>Neobatrachia</taxon>
        <taxon>Hyloidea</taxon>
        <taxon>Eleutherodactylidae</taxon>
        <taxon>Eleutherodactylinae</taxon>
        <taxon>Eleutherodactylus</taxon>
        <taxon>Eleutherodactylus</taxon>
    </lineage>
</organism>
<evidence type="ECO:0000256" key="1">
    <source>
        <dbReference type="ARBA" id="ARBA00004141"/>
    </source>
</evidence>
<feature type="transmembrane region" description="Helical" evidence="13">
    <location>
        <begin position="84"/>
        <end position="103"/>
    </location>
</feature>
<feature type="transmembrane region" description="Helical" evidence="13">
    <location>
        <begin position="123"/>
        <end position="144"/>
    </location>
</feature>
<comment type="caution">
    <text evidence="14">The sequence shown here is derived from an EMBL/GenBank/DDBJ whole genome shotgun (WGS) entry which is preliminary data.</text>
</comment>
<keyword evidence="4 12" id="KW-0716">Sensory transduction</keyword>
<evidence type="ECO:0000256" key="6">
    <source>
        <dbReference type="ARBA" id="ARBA00022989"/>
    </source>
</evidence>
<dbReference type="Pfam" id="PF05296">
    <property type="entry name" value="TAS2R"/>
    <property type="match status" value="1"/>
</dbReference>
<accession>A0A8J6BFE5</accession>
<keyword evidence="8 12" id="KW-0472">Membrane</keyword>
<reference evidence="14" key="1">
    <citation type="thesis" date="2020" institute="ProQuest LLC" country="789 East Eisenhower Parkway, Ann Arbor, MI, USA">
        <title>Comparative Genomics and Chromosome Evolution.</title>
        <authorList>
            <person name="Mudd A.B."/>
        </authorList>
    </citation>
    <scope>NUCLEOTIDE SEQUENCE</scope>
    <source>
        <strain evidence="14">HN-11 Male</strain>
        <tissue evidence="14">Kidney and liver</tissue>
    </source>
</reference>
<evidence type="ECO:0000313" key="14">
    <source>
        <dbReference type="EMBL" id="KAG9461508.1"/>
    </source>
</evidence>
<feature type="transmembrane region" description="Helical" evidence="13">
    <location>
        <begin position="221"/>
        <end position="242"/>
    </location>
</feature>
<dbReference type="GO" id="GO:0004930">
    <property type="term" value="F:G protein-coupled receptor activity"/>
    <property type="evidence" value="ECO:0007669"/>
    <property type="project" value="UniProtKB-KW"/>
</dbReference>
<evidence type="ECO:0000256" key="8">
    <source>
        <dbReference type="ARBA" id="ARBA00023136"/>
    </source>
</evidence>
<keyword evidence="15" id="KW-1185">Reference proteome</keyword>
<dbReference type="PANTHER" id="PTHR11394">
    <property type="entry name" value="TASTE RECEPTOR TYPE 2"/>
    <property type="match status" value="1"/>
</dbReference>
<evidence type="ECO:0000256" key="3">
    <source>
        <dbReference type="ARBA" id="ARBA00022480"/>
    </source>
</evidence>
<dbReference type="SUPFAM" id="SSF81321">
    <property type="entry name" value="Family A G protein-coupled receptor-like"/>
    <property type="match status" value="1"/>
</dbReference>